<comment type="cofactor">
    <cofactor evidence="1 13">
        <name>heme</name>
        <dbReference type="ChEBI" id="CHEBI:30413"/>
    </cofactor>
</comment>
<evidence type="ECO:0000256" key="8">
    <source>
        <dbReference type="ARBA" id="ARBA00022989"/>
    </source>
</evidence>
<evidence type="ECO:0000256" key="7">
    <source>
        <dbReference type="ARBA" id="ARBA00022723"/>
    </source>
</evidence>
<keyword evidence="6 14" id="KW-0812">Transmembrane</keyword>
<feature type="binding site" description="axial binding residue" evidence="13">
    <location>
        <position position="497"/>
    </location>
    <ligand>
        <name>heme</name>
        <dbReference type="ChEBI" id="CHEBI:30413"/>
    </ligand>
    <ligandPart>
        <name>Fe</name>
        <dbReference type="ChEBI" id="CHEBI:18248"/>
    </ligandPart>
</feature>
<keyword evidence="12 14" id="KW-0472">Membrane</keyword>
<dbReference type="Gene3D" id="1.10.630.10">
    <property type="entry name" value="Cytochrome P450"/>
    <property type="match status" value="2"/>
</dbReference>
<comment type="subcellular location">
    <subcellularLocation>
        <location evidence="2">Membrane</location>
    </subcellularLocation>
</comment>
<keyword evidence="11" id="KW-0503">Monooxygenase</keyword>
<evidence type="ECO:0000256" key="5">
    <source>
        <dbReference type="ARBA" id="ARBA00022617"/>
    </source>
</evidence>
<comment type="similarity">
    <text evidence="4">Belongs to the cytochrome P450 family.</text>
</comment>
<evidence type="ECO:0000256" key="1">
    <source>
        <dbReference type="ARBA" id="ARBA00001971"/>
    </source>
</evidence>
<proteinExistence type="inferred from homology"/>
<evidence type="ECO:0000313" key="16">
    <source>
        <dbReference type="Proteomes" id="UP000284706"/>
    </source>
</evidence>
<evidence type="ECO:0000256" key="13">
    <source>
        <dbReference type="PIRSR" id="PIRSR602401-1"/>
    </source>
</evidence>
<dbReference type="SUPFAM" id="SSF48264">
    <property type="entry name" value="Cytochrome P450"/>
    <property type="match status" value="2"/>
</dbReference>
<dbReference type="PANTHER" id="PTHR24305">
    <property type="entry name" value="CYTOCHROME P450"/>
    <property type="match status" value="1"/>
</dbReference>
<dbReference type="STRING" id="231916.A0A409WDT0"/>
<comment type="pathway">
    <text evidence="3">Secondary metabolite biosynthesis; terpenoid biosynthesis.</text>
</comment>
<keyword evidence="8 14" id="KW-1133">Transmembrane helix</keyword>
<evidence type="ECO:0000256" key="12">
    <source>
        <dbReference type="ARBA" id="ARBA00023136"/>
    </source>
</evidence>
<evidence type="ECO:0000313" key="15">
    <source>
        <dbReference type="EMBL" id="PPQ76663.1"/>
    </source>
</evidence>
<dbReference type="PANTHER" id="PTHR24305:SF166">
    <property type="entry name" value="CYTOCHROME P450 12A4, MITOCHONDRIAL-RELATED"/>
    <property type="match status" value="1"/>
</dbReference>
<dbReference type="Proteomes" id="UP000284706">
    <property type="component" value="Unassembled WGS sequence"/>
</dbReference>
<dbReference type="GO" id="GO:0016705">
    <property type="term" value="F:oxidoreductase activity, acting on paired donors, with incorporation or reduction of molecular oxygen"/>
    <property type="evidence" value="ECO:0007669"/>
    <property type="project" value="InterPro"/>
</dbReference>
<sequence>MLSSYAFSDLLRISIFTGILVLLLSFAQRFLRRKQSTGTQLLGPPNPSFLFGHLRLLIKAPNGRGEIYEQWAKTYGPAYSVAGPLGSTRVVICDPRALAHYYSKETFTYVQSKFTKVLMANIFGRGLLYAEGESHRRQRKALSPAFSNASIRKLTHVFYDSVYKAKAHWDSIIQATPASDALIDVSEWMDHIALDSIGKAAFGHDFESLDGKSKSIAKDLHTLGTSSNGVVGQVIFILSAIFPSLLHLPTKQNLMIRRLRANMGRIADELLERNRQELDVTWVVMLLADFISVKAETNGGSLAMSREEILSQVFTLFRERGQNLNTNTIYRCMTQIVYATPGYATTSGSLTWALIELCRHPEVQQKLREELLQEAGNDPTFDQLSAGFPYLDAVAQEVLRLHPAVISTTRVAAEDDIIPFSRPIKIASGEQVFSLVVKKGDTITSPIDCVNTSDAFWGPNSKIFEPERWLDPNGLTGAKDLAGYRHILTFSDGPRMCLGRHFALTEFKAVLFVLIRNYSFELRDGPDTKIESLSSFARRPKIAGEKEPRVLMKFLLPLVLTSLLLVLVPFARRLLNGSRTNATKLLGPPNPSLIFGALPMILKAPGHASDLYNTWIQTYGPAFRVPGPMGSSRIMIFDPRAITHFYSKETFTYVQTKFTKIFVANIFGRGLLYAEGESHRRQRKALSPAFSNAAIRKLTHVFYDAAHKVKANWDSTLDGASGEAMIDVQAWMNHISLDSIGIAGFGHDFQSLDGQSSTVVDVFDSFASASDSLVGRILFLLSPVFPWLQHFPTRQNRLIKKMRATMERIGDEVLARNKAEFDGKPIAPEDKSIIGLLGECPPSLKRIKFSFRFPAKAELGGTSLAMTREEVVAQWALIELCRKPEKQQRLRDELLQAGSSDPTYDRLWSGLPYLDAVAHEILRLHPPVGQTTRVATEDDVIPFSEPVKTASGEEVTSIVVKKGDTVTVSIGYTNRSETFWGPNAKEFEPERWLDPEGLARAKDIQGHRHILTFSDGPRICLGRNFALVEFKAVLAVLIRSFSFELPHGPDTEIETHPAIFRRPKNAGEKEPRLILRVKRLE</sequence>
<evidence type="ECO:0008006" key="17">
    <source>
        <dbReference type="Google" id="ProtNLM"/>
    </source>
</evidence>
<evidence type="ECO:0000256" key="3">
    <source>
        <dbReference type="ARBA" id="ARBA00004721"/>
    </source>
</evidence>
<keyword evidence="10 13" id="KW-0408">Iron</keyword>
<gene>
    <name evidence="15" type="ORF">CVT26_013956</name>
</gene>
<dbReference type="GO" id="GO:0016020">
    <property type="term" value="C:membrane"/>
    <property type="evidence" value="ECO:0007669"/>
    <property type="project" value="UniProtKB-SubCell"/>
</dbReference>
<evidence type="ECO:0000256" key="14">
    <source>
        <dbReference type="SAM" id="Phobius"/>
    </source>
</evidence>
<protein>
    <recommendedName>
        <fullName evidence="17">Cytochrome P450</fullName>
    </recommendedName>
</protein>
<accession>A0A409WDT0</accession>
<evidence type="ECO:0000256" key="11">
    <source>
        <dbReference type="ARBA" id="ARBA00023033"/>
    </source>
</evidence>
<dbReference type="InParanoid" id="A0A409WDT0"/>
<dbReference type="InterPro" id="IPR002401">
    <property type="entry name" value="Cyt_P450_E_grp-I"/>
</dbReference>
<dbReference type="OrthoDB" id="1470350at2759"/>
<reference evidence="15 16" key="1">
    <citation type="journal article" date="2018" name="Evol. Lett.">
        <title>Horizontal gene cluster transfer increased hallucinogenic mushroom diversity.</title>
        <authorList>
            <person name="Reynolds H.T."/>
            <person name="Vijayakumar V."/>
            <person name="Gluck-Thaler E."/>
            <person name="Korotkin H.B."/>
            <person name="Matheny P.B."/>
            <person name="Slot J.C."/>
        </authorList>
    </citation>
    <scope>NUCLEOTIDE SEQUENCE [LARGE SCALE GENOMIC DNA]</scope>
    <source>
        <strain evidence="15 16">SRW20</strain>
    </source>
</reference>
<organism evidence="15 16">
    <name type="scientific">Gymnopilus dilepis</name>
    <dbReference type="NCBI Taxonomy" id="231916"/>
    <lineage>
        <taxon>Eukaryota</taxon>
        <taxon>Fungi</taxon>
        <taxon>Dikarya</taxon>
        <taxon>Basidiomycota</taxon>
        <taxon>Agaricomycotina</taxon>
        <taxon>Agaricomycetes</taxon>
        <taxon>Agaricomycetidae</taxon>
        <taxon>Agaricales</taxon>
        <taxon>Agaricineae</taxon>
        <taxon>Hymenogastraceae</taxon>
        <taxon>Gymnopilus</taxon>
    </lineage>
</organism>
<dbReference type="AlphaFoldDB" id="A0A409WDT0"/>
<evidence type="ECO:0000256" key="9">
    <source>
        <dbReference type="ARBA" id="ARBA00023002"/>
    </source>
</evidence>
<keyword evidence="9" id="KW-0560">Oxidoreductase</keyword>
<dbReference type="GO" id="GO:0004497">
    <property type="term" value="F:monooxygenase activity"/>
    <property type="evidence" value="ECO:0007669"/>
    <property type="project" value="UniProtKB-KW"/>
</dbReference>
<evidence type="ECO:0000256" key="2">
    <source>
        <dbReference type="ARBA" id="ARBA00004370"/>
    </source>
</evidence>
<dbReference type="InterPro" id="IPR036396">
    <property type="entry name" value="Cyt_P450_sf"/>
</dbReference>
<dbReference type="InterPro" id="IPR001128">
    <property type="entry name" value="Cyt_P450"/>
</dbReference>
<keyword evidence="16" id="KW-1185">Reference proteome</keyword>
<dbReference type="GO" id="GO:0005506">
    <property type="term" value="F:iron ion binding"/>
    <property type="evidence" value="ECO:0007669"/>
    <property type="project" value="InterPro"/>
</dbReference>
<dbReference type="InterPro" id="IPR017972">
    <property type="entry name" value="Cyt_P450_CS"/>
</dbReference>
<dbReference type="PRINTS" id="PR00385">
    <property type="entry name" value="P450"/>
</dbReference>
<dbReference type="Pfam" id="PF00067">
    <property type="entry name" value="p450"/>
    <property type="match status" value="4"/>
</dbReference>
<dbReference type="GO" id="GO:0020037">
    <property type="term" value="F:heme binding"/>
    <property type="evidence" value="ECO:0007669"/>
    <property type="project" value="InterPro"/>
</dbReference>
<comment type="caution">
    <text evidence="15">The sequence shown here is derived from an EMBL/GenBank/DDBJ whole genome shotgun (WGS) entry which is preliminary data.</text>
</comment>
<keyword evidence="7 13" id="KW-0479">Metal-binding</keyword>
<dbReference type="InterPro" id="IPR050121">
    <property type="entry name" value="Cytochrome_P450_monoxygenase"/>
</dbReference>
<dbReference type="EMBL" id="NHYE01005134">
    <property type="protein sequence ID" value="PPQ76663.1"/>
    <property type="molecule type" value="Genomic_DNA"/>
</dbReference>
<feature type="transmembrane region" description="Helical" evidence="14">
    <location>
        <begin position="230"/>
        <end position="248"/>
    </location>
</feature>
<evidence type="ECO:0000256" key="6">
    <source>
        <dbReference type="ARBA" id="ARBA00022692"/>
    </source>
</evidence>
<evidence type="ECO:0000256" key="10">
    <source>
        <dbReference type="ARBA" id="ARBA00023004"/>
    </source>
</evidence>
<keyword evidence="5 13" id="KW-0349">Heme</keyword>
<name>A0A409WDT0_9AGAR</name>
<dbReference type="PROSITE" id="PS00086">
    <property type="entry name" value="CYTOCHROME_P450"/>
    <property type="match status" value="2"/>
</dbReference>
<dbReference type="PRINTS" id="PR00463">
    <property type="entry name" value="EP450I"/>
</dbReference>
<evidence type="ECO:0000256" key="4">
    <source>
        <dbReference type="ARBA" id="ARBA00010617"/>
    </source>
</evidence>